<dbReference type="GeneID" id="79785290"/>
<dbReference type="OrthoDB" id="2178857at2"/>
<name>R2RCG7_9ENTE</name>
<evidence type="ECO:0000313" key="4">
    <source>
        <dbReference type="Proteomes" id="UP000014148"/>
    </source>
</evidence>
<dbReference type="STRING" id="71451.RV07_GL001936"/>
<dbReference type="InterPro" id="IPR014924">
    <property type="entry name" value="DUF1803"/>
</dbReference>
<dbReference type="eggNOG" id="ENOG50340QP">
    <property type="taxonomic scope" value="Bacteria"/>
</dbReference>
<reference evidence="2 4" key="2">
    <citation type="submission" date="2013-03" db="EMBL/GenBank/DDBJ databases">
        <title>The Genome Sequence of Enterococcus malodoratus ATCC_43197 (PacBio/Illumina hybrid assembly).</title>
        <authorList>
            <consortium name="The Broad Institute Genomics Platform"/>
            <consortium name="The Broad Institute Genome Sequencing Center for Infectious Disease"/>
            <person name="Earl A."/>
            <person name="Russ C."/>
            <person name="Gilmore M."/>
            <person name="Surin D."/>
            <person name="Walker B."/>
            <person name="Young S."/>
            <person name="Zeng Q."/>
            <person name="Gargeya S."/>
            <person name="Fitzgerald M."/>
            <person name="Haas B."/>
            <person name="Abouelleil A."/>
            <person name="Allen A.W."/>
            <person name="Alvarado L."/>
            <person name="Arachchi H.M."/>
            <person name="Berlin A.M."/>
            <person name="Chapman S.B."/>
            <person name="Gainer-Dewar J."/>
            <person name="Goldberg J."/>
            <person name="Griggs A."/>
            <person name="Gujja S."/>
            <person name="Hansen M."/>
            <person name="Howarth C."/>
            <person name="Imamovic A."/>
            <person name="Ireland A."/>
            <person name="Larimer J."/>
            <person name="McCowan C."/>
            <person name="Murphy C."/>
            <person name="Pearson M."/>
            <person name="Poon T.W."/>
            <person name="Priest M."/>
            <person name="Roberts A."/>
            <person name="Saif S."/>
            <person name="Shea T."/>
            <person name="Sisk P."/>
            <person name="Sykes S."/>
            <person name="Wortman J."/>
            <person name="Nusbaum C."/>
            <person name="Birren B."/>
        </authorList>
    </citation>
    <scope>NUCLEOTIDE SEQUENCE [LARGE SCALE GENOMIC DNA]</scope>
    <source>
        <strain evidence="2 4">ATCC 43197</strain>
    </source>
</reference>
<evidence type="ECO:0000313" key="2">
    <source>
        <dbReference type="EMBL" id="EOT68933.1"/>
    </source>
</evidence>
<dbReference type="AlphaFoldDB" id="R2RCG7"/>
<dbReference type="Proteomes" id="UP000014148">
    <property type="component" value="Unassembled WGS sequence"/>
</dbReference>
<dbReference type="EMBL" id="ASWA01000002">
    <property type="protein sequence ID" value="EOT68933.1"/>
    <property type="molecule type" value="Genomic_DNA"/>
</dbReference>
<keyword evidence="4" id="KW-1185">Reference proteome</keyword>
<sequence length="266" mass="31057">MQIYTNNKKIESALKQKEIQELLSYFHVLPEPVILREIRKNFPQQTHLDKNLDMLIDNGIILRQSRRYQFCSEVVEDYPTTDMVKHFIQRNTETYSTEQLLVWLGEKLWSDNSGETLIADIPFPTCNRLVNKSFHLVTINCAGKLTETLPNYFENISRPKLFPQLSELIGDVNPDFFNNQIGLIIERIMADKSPRRDSIFLESLLNSGVIEKQPDWRVLISVYNEDGLLDLVQELDARTQFLFARQLAEQLLGDRESFTYLIKKKA</sequence>
<dbReference type="PATRIC" id="fig|1158601.3.peg.442"/>
<dbReference type="Pfam" id="PF08820">
    <property type="entry name" value="DUF1803"/>
    <property type="match status" value="1"/>
</dbReference>
<dbReference type="EMBL" id="AJAK01000006">
    <property type="protein sequence ID" value="EOH81350.1"/>
    <property type="molecule type" value="Genomic_DNA"/>
</dbReference>
<accession>R2RCG7</accession>
<proteinExistence type="predicted"/>
<evidence type="ECO:0008006" key="5">
    <source>
        <dbReference type="Google" id="ProtNLM"/>
    </source>
</evidence>
<organism evidence="1 3">
    <name type="scientific">Enterococcus malodoratus ATCC 43197</name>
    <dbReference type="NCBI Taxonomy" id="1158601"/>
    <lineage>
        <taxon>Bacteria</taxon>
        <taxon>Bacillati</taxon>
        <taxon>Bacillota</taxon>
        <taxon>Bacilli</taxon>
        <taxon>Lactobacillales</taxon>
        <taxon>Enterococcaceae</taxon>
        <taxon>Enterococcus</taxon>
    </lineage>
</organism>
<protein>
    <recommendedName>
        <fullName evidence="5">DUF1803 domain-containing protein</fullName>
    </recommendedName>
</protein>
<dbReference type="RefSeq" id="WP_010739354.1">
    <property type="nucleotide sequence ID" value="NZ_KB946249.1"/>
</dbReference>
<evidence type="ECO:0000313" key="1">
    <source>
        <dbReference type="EMBL" id="EOH81350.1"/>
    </source>
</evidence>
<evidence type="ECO:0000313" key="3">
    <source>
        <dbReference type="Proteomes" id="UP000013783"/>
    </source>
</evidence>
<dbReference type="Proteomes" id="UP000013783">
    <property type="component" value="Unassembled WGS sequence"/>
</dbReference>
<reference evidence="1 3" key="1">
    <citation type="submission" date="2013-02" db="EMBL/GenBank/DDBJ databases">
        <title>The Genome Sequence of Enterococcus malodoratus ATCC_43197.</title>
        <authorList>
            <consortium name="The Broad Institute Genome Sequencing Platform"/>
            <consortium name="The Broad Institute Genome Sequencing Center for Infectious Disease"/>
            <person name="Earl A.M."/>
            <person name="Gilmore M.S."/>
            <person name="Lebreton F."/>
            <person name="Walker B."/>
            <person name="Young S.K."/>
            <person name="Zeng Q."/>
            <person name="Gargeya S."/>
            <person name="Fitzgerald M."/>
            <person name="Haas B."/>
            <person name="Abouelleil A."/>
            <person name="Alvarado L."/>
            <person name="Arachchi H.M."/>
            <person name="Berlin A.M."/>
            <person name="Chapman S.B."/>
            <person name="Dewar J."/>
            <person name="Goldberg J."/>
            <person name="Griggs A."/>
            <person name="Gujja S."/>
            <person name="Hansen M."/>
            <person name="Howarth C."/>
            <person name="Imamovic A."/>
            <person name="Larimer J."/>
            <person name="McCowan C."/>
            <person name="Murphy C."/>
            <person name="Neiman D."/>
            <person name="Pearson M."/>
            <person name="Priest M."/>
            <person name="Roberts A."/>
            <person name="Saif S."/>
            <person name="Shea T."/>
            <person name="Sisk P."/>
            <person name="Sykes S."/>
            <person name="Wortman J."/>
            <person name="Nusbaum C."/>
            <person name="Birren B."/>
        </authorList>
    </citation>
    <scope>NUCLEOTIDE SEQUENCE [LARGE SCALE GENOMIC DNA]</scope>
    <source>
        <strain evidence="1 3">ATCC 43197</strain>
    </source>
</reference>
<gene>
    <name evidence="2" type="ORF">I585_00393</name>
    <name evidence="1" type="ORF">UAI_00461</name>
</gene>
<comment type="caution">
    <text evidence="1">The sequence shown here is derived from an EMBL/GenBank/DDBJ whole genome shotgun (WGS) entry which is preliminary data.</text>
</comment>